<dbReference type="GO" id="GO:0005789">
    <property type="term" value="C:endoplasmic reticulum membrane"/>
    <property type="evidence" value="ECO:0007669"/>
    <property type="project" value="UniProtKB-SubCell"/>
</dbReference>
<dbReference type="OrthoDB" id="1470350at2759"/>
<dbReference type="PANTHER" id="PTHR24291">
    <property type="entry name" value="CYTOCHROME P450 FAMILY 4"/>
    <property type="match status" value="1"/>
</dbReference>
<dbReference type="PANTHER" id="PTHR24291:SF189">
    <property type="entry name" value="CYTOCHROME P450 4C3-RELATED"/>
    <property type="match status" value="1"/>
</dbReference>
<comment type="similarity">
    <text evidence="2">Belongs to the cytochrome P450 family.</text>
</comment>
<dbReference type="Gene3D" id="1.10.630.10">
    <property type="entry name" value="Cytochrome P450"/>
    <property type="match status" value="1"/>
</dbReference>
<comment type="caution">
    <text evidence="7">The sequence shown here is derived from an EMBL/GenBank/DDBJ whole genome shotgun (WGS) entry which is preliminary data.</text>
</comment>
<dbReference type="EMBL" id="CAJNOO010003205">
    <property type="protein sequence ID" value="CAF1324417.1"/>
    <property type="molecule type" value="Genomic_DNA"/>
</dbReference>
<organism evidence="7 8">
    <name type="scientific">Rotaria sordida</name>
    <dbReference type="NCBI Taxonomy" id="392033"/>
    <lineage>
        <taxon>Eukaryota</taxon>
        <taxon>Metazoa</taxon>
        <taxon>Spiralia</taxon>
        <taxon>Gnathifera</taxon>
        <taxon>Rotifera</taxon>
        <taxon>Eurotatoria</taxon>
        <taxon>Bdelloidea</taxon>
        <taxon>Philodinida</taxon>
        <taxon>Philodinidae</taxon>
        <taxon>Rotaria</taxon>
    </lineage>
</organism>
<evidence type="ECO:0000256" key="4">
    <source>
        <dbReference type="ARBA" id="ARBA00023136"/>
    </source>
</evidence>
<dbReference type="GO" id="GO:0016705">
    <property type="term" value="F:oxidoreductase activity, acting on paired donors, with incorporation or reduction of molecular oxygen"/>
    <property type="evidence" value="ECO:0007669"/>
    <property type="project" value="InterPro"/>
</dbReference>
<dbReference type="Proteomes" id="UP000663823">
    <property type="component" value="Unassembled WGS sequence"/>
</dbReference>
<evidence type="ECO:0000313" key="7">
    <source>
        <dbReference type="EMBL" id="CAF4015046.1"/>
    </source>
</evidence>
<keyword evidence="3" id="KW-0256">Endoplasmic reticulum</keyword>
<evidence type="ECO:0000256" key="3">
    <source>
        <dbReference type="ARBA" id="ARBA00022824"/>
    </source>
</evidence>
<dbReference type="Proteomes" id="UP000663882">
    <property type="component" value="Unassembled WGS sequence"/>
</dbReference>
<gene>
    <name evidence="7" type="ORF">OTI717_LOCUS29771</name>
    <name evidence="5" type="ORF">RFH988_LOCUS30922</name>
    <name evidence="6" type="ORF">SEV965_LOCUS29098</name>
</gene>
<dbReference type="SUPFAM" id="SSF48264">
    <property type="entry name" value="Cytochrome P450"/>
    <property type="match status" value="1"/>
</dbReference>
<dbReference type="Proteomes" id="UP000663889">
    <property type="component" value="Unassembled WGS sequence"/>
</dbReference>
<dbReference type="Pfam" id="PF00067">
    <property type="entry name" value="p450"/>
    <property type="match status" value="1"/>
</dbReference>
<evidence type="ECO:0000313" key="6">
    <source>
        <dbReference type="EMBL" id="CAF1355522.1"/>
    </source>
</evidence>
<dbReference type="GO" id="GO:0004497">
    <property type="term" value="F:monooxygenase activity"/>
    <property type="evidence" value="ECO:0007669"/>
    <property type="project" value="InterPro"/>
</dbReference>
<evidence type="ECO:0000313" key="5">
    <source>
        <dbReference type="EMBL" id="CAF1324417.1"/>
    </source>
</evidence>
<dbReference type="InterPro" id="IPR036396">
    <property type="entry name" value="Cyt_P450_sf"/>
</dbReference>
<dbReference type="GO" id="GO:0020037">
    <property type="term" value="F:heme binding"/>
    <property type="evidence" value="ECO:0007669"/>
    <property type="project" value="InterPro"/>
</dbReference>
<dbReference type="AlphaFoldDB" id="A0A819PRB8"/>
<protein>
    <submittedName>
        <fullName evidence="7">Uncharacterized protein</fullName>
    </submittedName>
</protein>
<reference evidence="7" key="1">
    <citation type="submission" date="2021-02" db="EMBL/GenBank/DDBJ databases">
        <authorList>
            <person name="Nowell W R."/>
        </authorList>
    </citation>
    <scope>NUCLEOTIDE SEQUENCE</scope>
</reference>
<evidence type="ECO:0000256" key="2">
    <source>
        <dbReference type="ARBA" id="ARBA00010617"/>
    </source>
</evidence>
<dbReference type="InterPro" id="IPR050196">
    <property type="entry name" value="Cytochrome_P450_Monoox"/>
</dbReference>
<keyword evidence="4" id="KW-0472">Membrane</keyword>
<dbReference type="EMBL" id="CAJNOU010002872">
    <property type="protein sequence ID" value="CAF1355522.1"/>
    <property type="molecule type" value="Genomic_DNA"/>
</dbReference>
<comment type="subcellular location">
    <subcellularLocation>
        <location evidence="1">Endoplasmic reticulum membrane</location>
    </subcellularLocation>
</comment>
<accession>A0A819PRB8</accession>
<name>A0A819PRB8_9BILA</name>
<evidence type="ECO:0000256" key="1">
    <source>
        <dbReference type="ARBA" id="ARBA00004586"/>
    </source>
</evidence>
<dbReference type="EMBL" id="CAJOAX010007663">
    <property type="protein sequence ID" value="CAF4015046.1"/>
    <property type="molecule type" value="Genomic_DNA"/>
</dbReference>
<dbReference type="GO" id="GO:0005506">
    <property type="term" value="F:iron ion binding"/>
    <property type="evidence" value="ECO:0007669"/>
    <property type="project" value="InterPro"/>
</dbReference>
<dbReference type="InterPro" id="IPR001128">
    <property type="entry name" value="Cyt_P450"/>
</dbReference>
<sequence length="67" mass="8236">MHRDPQHFPEPEKFDPDRFLPDVVQQQYPYLFYYIDFILVMDDQRFALLEAKVFLSTIIRRFHLTTS</sequence>
<evidence type="ECO:0000313" key="8">
    <source>
        <dbReference type="Proteomes" id="UP000663823"/>
    </source>
</evidence>
<proteinExistence type="inferred from homology"/>